<dbReference type="RefSeq" id="WP_212527649.1">
    <property type="nucleotide sequence ID" value="NZ_JAGSOG010000023.1"/>
</dbReference>
<comment type="caution">
    <text evidence="9">The sequence shown here is derived from an EMBL/GenBank/DDBJ whole genome shotgun (WGS) entry which is preliminary data.</text>
</comment>
<keyword evidence="3 7" id="KW-0479">Metal-binding</keyword>
<sequence>MATPVISLERTDPYHPPAAHLEILRSDAPISRVQLPDGRRLWALTRHEDVRAMLADPRFSSDRRDPRHPSHTPYVGPDHRQQLIEMDPPEHTQLRRSVVGEFTVQRLAAWRPRIQQIVDESIDAMLAGPAEVDLVEALSLPVPSKVISELLGVPYTDHDFFQDNSAEFVRADSTPEQKKAAIGNLQGYIAGLVQEKVKSPGEDLLSRQIAAGTELEELQALGFLLLIAGHETTANMISLSVATLLDKREHLAALREDPQLTVGAVEELLRYFSIAEIGAARLATADIEIGGVLIQAGEGVMGLTNTANRDPLVFPEPDEIDFTRMARNHLAFGFGPHQCLGQNLARLELEIVLATLVRRIPGLRLAVPFDEIPFKEKGPNYGVFELKVAW</sequence>
<proteinExistence type="inferred from homology"/>
<dbReference type="Pfam" id="PF00067">
    <property type="entry name" value="p450"/>
    <property type="match status" value="1"/>
</dbReference>
<keyword evidence="5 7" id="KW-0408">Iron</keyword>
<name>A0A941EQ62_9ACTN</name>
<dbReference type="InterPro" id="IPR001128">
    <property type="entry name" value="Cyt_P450"/>
</dbReference>
<evidence type="ECO:0000256" key="2">
    <source>
        <dbReference type="ARBA" id="ARBA00022617"/>
    </source>
</evidence>
<keyword evidence="2 7" id="KW-0349">Heme</keyword>
<accession>A0A941EQ62</accession>
<keyword evidence="10" id="KW-1185">Reference proteome</keyword>
<dbReference type="EMBL" id="JAGSOG010000023">
    <property type="protein sequence ID" value="MBR7833124.1"/>
    <property type="molecule type" value="Genomic_DNA"/>
</dbReference>
<dbReference type="InterPro" id="IPR002397">
    <property type="entry name" value="Cyt_P450_B"/>
</dbReference>
<organism evidence="9 10">
    <name type="scientific">Actinospica durhamensis</name>
    <dbReference type="NCBI Taxonomy" id="1508375"/>
    <lineage>
        <taxon>Bacteria</taxon>
        <taxon>Bacillati</taxon>
        <taxon>Actinomycetota</taxon>
        <taxon>Actinomycetes</taxon>
        <taxon>Catenulisporales</taxon>
        <taxon>Actinospicaceae</taxon>
        <taxon>Actinospica</taxon>
    </lineage>
</organism>
<dbReference type="CDD" id="cd11030">
    <property type="entry name" value="CYP105-like"/>
    <property type="match status" value="1"/>
</dbReference>
<dbReference type="PRINTS" id="PR00385">
    <property type="entry name" value="P450"/>
</dbReference>
<protein>
    <submittedName>
        <fullName evidence="9">Cytochrome P450</fullName>
    </submittedName>
</protein>
<dbReference type="PANTHER" id="PTHR46696:SF1">
    <property type="entry name" value="CYTOCHROME P450 YJIB-RELATED"/>
    <property type="match status" value="1"/>
</dbReference>
<keyword evidence="6 7" id="KW-0503">Monooxygenase</keyword>
<evidence type="ECO:0000256" key="1">
    <source>
        <dbReference type="ARBA" id="ARBA00010617"/>
    </source>
</evidence>
<dbReference type="Proteomes" id="UP000675781">
    <property type="component" value="Unassembled WGS sequence"/>
</dbReference>
<dbReference type="InterPro" id="IPR017972">
    <property type="entry name" value="Cyt_P450_CS"/>
</dbReference>
<evidence type="ECO:0000313" key="9">
    <source>
        <dbReference type="EMBL" id="MBR7833124.1"/>
    </source>
</evidence>
<dbReference type="GO" id="GO:0004497">
    <property type="term" value="F:monooxygenase activity"/>
    <property type="evidence" value="ECO:0007669"/>
    <property type="project" value="UniProtKB-KW"/>
</dbReference>
<evidence type="ECO:0000256" key="4">
    <source>
        <dbReference type="ARBA" id="ARBA00023002"/>
    </source>
</evidence>
<dbReference type="PANTHER" id="PTHR46696">
    <property type="entry name" value="P450, PUTATIVE (EUROFUNG)-RELATED"/>
    <property type="match status" value="1"/>
</dbReference>
<dbReference type="SUPFAM" id="SSF48264">
    <property type="entry name" value="Cytochrome P450"/>
    <property type="match status" value="1"/>
</dbReference>
<dbReference type="PROSITE" id="PS00086">
    <property type="entry name" value="CYTOCHROME_P450"/>
    <property type="match status" value="1"/>
</dbReference>
<feature type="region of interest" description="Disordered" evidence="8">
    <location>
        <begin position="55"/>
        <end position="78"/>
    </location>
</feature>
<feature type="compositionally biased region" description="Basic and acidic residues" evidence="8">
    <location>
        <begin position="59"/>
        <end position="68"/>
    </location>
</feature>
<comment type="similarity">
    <text evidence="1 7">Belongs to the cytochrome P450 family.</text>
</comment>
<dbReference type="GO" id="GO:0005506">
    <property type="term" value="F:iron ion binding"/>
    <property type="evidence" value="ECO:0007669"/>
    <property type="project" value="InterPro"/>
</dbReference>
<reference evidence="9" key="1">
    <citation type="submission" date="2021-04" db="EMBL/GenBank/DDBJ databases">
        <title>Genome based classification of Actinospica acidithermotolerans sp. nov., an actinobacterium isolated from an Indonesian hot spring.</title>
        <authorList>
            <person name="Kusuma A.B."/>
            <person name="Putra K.E."/>
            <person name="Nafisah S."/>
            <person name="Loh J."/>
            <person name="Nouioui I."/>
            <person name="Goodfellow M."/>
        </authorList>
    </citation>
    <scope>NUCLEOTIDE SEQUENCE</scope>
    <source>
        <strain evidence="9">CSCA 57</strain>
    </source>
</reference>
<dbReference type="AlphaFoldDB" id="A0A941EQ62"/>
<dbReference type="PRINTS" id="PR00359">
    <property type="entry name" value="BP450"/>
</dbReference>
<gene>
    <name evidence="9" type="ORF">KDL01_07605</name>
</gene>
<evidence type="ECO:0000313" key="10">
    <source>
        <dbReference type="Proteomes" id="UP000675781"/>
    </source>
</evidence>
<dbReference type="InterPro" id="IPR036396">
    <property type="entry name" value="Cyt_P450_sf"/>
</dbReference>
<evidence type="ECO:0000256" key="3">
    <source>
        <dbReference type="ARBA" id="ARBA00022723"/>
    </source>
</evidence>
<evidence type="ECO:0000256" key="6">
    <source>
        <dbReference type="ARBA" id="ARBA00023033"/>
    </source>
</evidence>
<keyword evidence="4 7" id="KW-0560">Oxidoreductase</keyword>
<dbReference type="GO" id="GO:0016705">
    <property type="term" value="F:oxidoreductase activity, acting on paired donors, with incorporation or reduction of molecular oxygen"/>
    <property type="evidence" value="ECO:0007669"/>
    <property type="project" value="InterPro"/>
</dbReference>
<dbReference type="FunFam" id="1.10.630.10:FF:000018">
    <property type="entry name" value="Cytochrome P450 monooxygenase"/>
    <property type="match status" value="1"/>
</dbReference>
<evidence type="ECO:0000256" key="7">
    <source>
        <dbReference type="RuleBase" id="RU000461"/>
    </source>
</evidence>
<evidence type="ECO:0000256" key="5">
    <source>
        <dbReference type="ARBA" id="ARBA00023004"/>
    </source>
</evidence>
<evidence type="ECO:0000256" key="8">
    <source>
        <dbReference type="SAM" id="MobiDB-lite"/>
    </source>
</evidence>
<dbReference type="GO" id="GO:0020037">
    <property type="term" value="F:heme binding"/>
    <property type="evidence" value="ECO:0007669"/>
    <property type="project" value="InterPro"/>
</dbReference>
<dbReference type="Gene3D" id="1.10.630.10">
    <property type="entry name" value="Cytochrome P450"/>
    <property type="match status" value="1"/>
</dbReference>